<dbReference type="GO" id="GO:0003887">
    <property type="term" value="F:DNA-directed DNA polymerase activity"/>
    <property type="evidence" value="ECO:0007669"/>
    <property type="project" value="InterPro"/>
</dbReference>
<dbReference type="GO" id="GO:0005760">
    <property type="term" value="C:gamma DNA polymerase complex"/>
    <property type="evidence" value="ECO:0007669"/>
    <property type="project" value="InterPro"/>
</dbReference>
<organism evidence="4 5">
    <name type="scientific">Smittium megazygosporum</name>
    <dbReference type="NCBI Taxonomy" id="133381"/>
    <lineage>
        <taxon>Eukaryota</taxon>
        <taxon>Fungi</taxon>
        <taxon>Fungi incertae sedis</taxon>
        <taxon>Zoopagomycota</taxon>
        <taxon>Kickxellomycotina</taxon>
        <taxon>Harpellomycetes</taxon>
        <taxon>Harpellales</taxon>
        <taxon>Legeriomycetaceae</taxon>
        <taxon>Smittium</taxon>
    </lineage>
</organism>
<evidence type="ECO:0000256" key="1">
    <source>
        <dbReference type="ARBA" id="ARBA00031966"/>
    </source>
</evidence>
<dbReference type="InterPro" id="IPR041336">
    <property type="entry name" value="DNApol_Exo"/>
</dbReference>
<protein>
    <recommendedName>
        <fullName evidence="1">Mitochondrial DNA polymerase catalytic subunit</fullName>
    </recommendedName>
</protein>
<dbReference type="InterPro" id="IPR002297">
    <property type="entry name" value="DNA-dir_DNA_pol_A_mt"/>
</dbReference>
<dbReference type="Pfam" id="PF00476">
    <property type="entry name" value="DNA_pol_A"/>
    <property type="match status" value="1"/>
</dbReference>
<name>A0A2T9ZHA0_9FUNG</name>
<reference evidence="4 5" key="1">
    <citation type="journal article" date="2018" name="MBio">
        <title>Comparative Genomics Reveals the Core Gene Toolbox for the Fungus-Insect Symbiosis.</title>
        <authorList>
            <person name="Wang Y."/>
            <person name="Stata M."/>
            <person name="Wang W."/>
            <person name="Stajich J.E."/>
            <person name="White M.M."/>
            <person name="Moncalvo J.M."/>
        </authorList>
    </citation>
    <scope>NUCLEOTIDE SEQUENCE [LARGE SCALE GENOMIC DNA]</scope>
    <source>
        <strain evidence="4 5">SC-DP-2</strain>
    </source>
</reference>
<proteinExistence type="predicted"/>
<feature type="compositionally biased region" description="Basic and acidic residues" evidence="2">
    <location>
        <begin position="1129"/>
        <end position="1147"/>
    </location>
</feature>
<dbReference type="PANTHER" id="PTHR10267">
    <property type="entry name" value="DNA POLYMERASE SUBUNIT GAMMA-1"/>
    <property type="match status" value="1"/>
</dbReference>
<dbReference type="OrthoDB" id="5588663at2759"/>
<dbReference type="Gene3D" id="1.10.150.20">
    <property type="entry name" value="5' to 3' exonuclease, C-terminal subdomain"/>
    <property type="match status" value="1"/>
</dbReference>
<dbReference type="SUPFAM" id="SSF56672">
    <property type="entry name" value="DNA/RNA polymerases"/>
    <property type="match status" value="1"/>
</dbReference>
<dbReference type="STRING" id="133381.A0A2T9ZHA0"/>
<dbReference type="AlphaFoldDB" id="A0A2T9ZHA0"/>
<accession>A0A2T9ZHA0</accession>
<dbReference type="GO" id="GO:0006264">
    <property type="term" value="P:mitochondrial DNA replication"/>
    <property type="evidence" value="ECO:0007669"/>
    <property type="project" value="TreeGrafter"/>
</dbReference>
<sequence length="1193" mass="135163">MLSLRKCQNILNRRLWVSDFQTTNCLFKHKHVRTPLLAIFSKGYQTTNEVGIQLLPTDLHNSVFGSAENGSFDKSTILNDSNDSDMLLDQKIKKAIETISKHHLQNHGLDPNSTTNYDKRFDDLSFELPQLLGHDIDSHFRAISSLHYKKYRDLADKASVFSKIPVFPKTKDLLLKSGWVKYVYNNDKSTFDTKQVDGISEDTIFFDVETMPTEGNVPIIASAMSLSSWYVWLSPYILNESQIPLHLVPISSPQSTNSRPKKRKSSKKSGKNDLNFESSFEKNKVIIGHNVGFDRSMIFDEYKFEESTFGYIDTMSLHIASHGLGSQQRILFKKVKKIEDNNLDYDLEFYEKDLIKNFYSVSCSNGLQALAKYYLNMDLDKEIRNDLVKSTKTEIQADLSSFISYCIKDVYITALLYKKLFKFFTAQCPHPASFAGMLIMSSGFLPVVPEKWNDFIERSEKLIHEKKQIIERRLIEIAMEQSNAKNPHEDRWLRQLDWGKSYIKYKKPPKSAHPAADGTPEMIKKYSVKYLRKIEQNPALEDKPNWLLELWDDKEKKFNISTKLRIAPYLLKVTWNGFPIVHIKDHGWVYEVPKEFFDASDNSESNGSVQSNFEKEIDSPDDAPADTDPGSQPLIDFNSYSYFKVPHKNGQEFNVGNVFSKDFAHAIDSGVLKSPSGIEKDAIELATLGSYWIGNRDRIKSQTVIPVDKTLRPSSAGKQSKNLKTDSTAIKAQETIESSFGIILPQTVPMGTITRRSVEGTWATATNAKKNRIGSELKTLIEAPPGYKIVGADVDSEEMWISSLFGDSQFGFHGATAIGYMCLQGSKSSGNDVHSVTAKILNISRDKAKVFNYSRIYGAGISHAEMLLLQADPTLTEKAARALVSKLYAKTKGSRAKFTGTLEPYGISDSFNRFWYGGSESYMFNILESVSKNEESRTPILGCGIAAGLQQKNIDSMFITSRVNWVVQSSGVDYLHLLLVSMDYLIRKYSIDARFMVSIHDEVRYICTEKDAYRCALALQISNLWVRSMFSFKVGIKNLPASVAFFSAVDVDYILRKETNLDCVTPSNSVPLEHGESLDIFQVVNKTKGILSPTKGDIEAPKTLLIDDPDFEALELKATENMDVAKTPNKKETNEKGQSDNKTGHADFDDYRLKPSLILKLRLQMSNSNMELHKIIQNVEREKKLSQYNRIEV</sequence>
<keyword evidence="5" id="KW-1185">Reference proteome</keyword>
<gene>
    <name evidence="4" type="ORF">BB560_001537</name>
</gene>
<feature type="region of interest" description="Disordered" evidence="2">
    <location>
        <begin position="601"/>
        <end position="630"/>
    </location>
</feature>
<dbReference type="FunFam" id="3.30.70.370:FF:000017">
    <property type="entry name" value="Predicted protein"/>
    <property type="match status" value="1"/>
</dbReference>
<comment type="caution">
    <text evidence="4">The sequence shown here is derived from an EMBL/GenBank/DDBJ whole genome shotgun (WGS) entry which is preliminary data.</text>
</comment>
<evidence type="ECO:0000256" key="2">
    <source>
        <dbReference type="SAM" id="MobiDB-lite"/>
    </source>
</evidence>
<dbReference type="Pfam" id="PF18136">
    <property type="entry name" value="DNApol_Exo"/>
    <property type="match status" value="1"/>
</dbReference>
<dbReference type="InterPro" id="IPR012337">
    <property type="entry name" value="RNaseH-like_sf"/>
</dbReference>
<feature type="compositionally biased region" description="Polar residues" evidence="2">
    <location>
        <begin position="601"/>
        <end position="612"/>
    </location>
</feature>
<feature type="region of interest" description="Disordered" evidence="2">
    <location>
        <begin position="249"/>
        <end position="275"/>
    </location>
</feature>
<dbReference type="GO" id="GO:0003677">
    <property type="term" value="F:DNA binding"/>
    <property type="evidence" value="ECO:0007669"/>
    <property type="project" value="InterPro"/>
</dbReference>
<feature type="domain" description="DNA-directed DNA polymerase family A palm" evidence="3">
    <location>
        <begin position="774"/>
        <end position="1011"/>
    </location>
</feature>
<dbReference type="InterPro" id="IPR043502">
    <property type="entry name" value="DNA/RNA_pol_sf"/>
</dbReference>
<dbReference type="SUPFAM" id="SSF53098">
    <property type="entry name" value="Ribonuclease H-like"/>
    <property type="match status" value="1"/>
</dbReference>
<feature type="compositionally biased region" description="Basic residues" evidence="2">
    <location>
        <begin position="259"/>
        <end position="269"/>
    </location>
</feature>
<evidence type="ECO:0000313" key="5">
    <source>
        <dbReference type="Proteomes" id="UP000245609"/>
    </source>
</evidence>
<dbReference type="EMBL" id="MBFS01000175">
    <property type="protein sequence ID" value="PVV03965.1"/>
    <property type="molecule type" value="Genomic_DNA"/>
</dbReference>
<dbReference type="Gene3D" id="3.30.70.370">
    <property type="match status" value="1"/>
</dbReference>
<dbReference type="Gene3D" id="3.30.420.390">
    <property type="match status" value="2"/>
</dbReference>
<dbReference type="GO" id="GO:0008408">
    <property type="term" value="F:3'-5' exonuclease activity"/>
    <property type="evidence" value="ECO:0007669"/>
    <property type="project" value="TreeGrafter"/>
</dbReference>
<dbReference type="SMART" id="SM00482">
    <property type="entry name" value="POLAc"/>
    <property type="match status" value="1"/>
</dbReference>
<dbReference type="PRINTS" id="PR00867">
    <property type="entry name" value="DNAPOLG"/>
</dbReference>
<dbReference type="PANTHER" id="PTHR10267:SF0">
    <property type="entry name" value="DNA POLYMERASE SUBUNIT GAMMA-1"/>
    <property type="match status" value="1"/>
</dbReference>
<feature type="region of interest" description="Disordered" evidence="2">
    <location>
        <begin position="1122"/>
        <end position="1147"/>
    </location>
</feature>
<evidence type="ECO:0000259" key="3">
    <source>
        <dbReference type="SMART" id="SM00482"/>
    </source>
</evidence>
<evidence type="ECO:0000313" key="4">
    <source>
        <dbReference type="EMBL" id="PVV03965.1"/>
    </source>
</evidence>
<dbReference type="InterPro" id="IPR001098">
    <property type="entry name" value="DNA-dir_DNA_pol_A_palm_dom"/>
</dbReference>
<dbReference type="Proteomes" id="UP000245609">
    <property type="component" value="Unassembled WGS sequence"/>
</dbReference>